<feature type="non-terminal residue" evidence="2">
    <location>
        <position position="1"/>
    </location>
</feature>
<dbReference type="Pfam" id="PF00905">
    <property type="entry name" value="Transpeptidase"/>
    <property type="match status" value="1"/>
</dbReference>
<dbReference type="AlphaFoldDB" id="A0A7C5HB41"/>
<dbReference type="SUPFAM" id="SSF56601">
    <property type="entry name" value="beta-lactamase/transpeptidase-like"/>
    <property type="match status" value="1"/>
</dbReference>
<dbReference type="GO" id="GO:0008658">
    <property type="term" value="F:penicillin binding"/>
    <property type="evidence" value="ECO:0007669"/>
    <property type="project" value="InterPro"/>
</dbReference>
<accession>A0A7C5HB41</accession>
<protein>
    <submittedName>
        <fullName evidence="2">Penicillin-binding protein 2</fullName>
    </submittedName>
</protein>
<comment type="caution">
    <text evidence="2">The sequence shown here is derived from an EMBL/GenBank/DDBJ whole genome shotgun (WGS) entry which is preliminary data.</text>
</comment>
<dbReference type="EMBL" id="DRTB01000002">
    <property type="protein sequence ID" value="HHE04430.1"/>
    <property type="molecule type" value="Genomic_DNA"/>
</dbReference>
<dbReference type="GO" id="GO:0071972">
    <property type="term" value="F:peptidoglycan L,D-transpeptidase activity"/>
    <property type="evidence" value="ECO:0007669"/>
    <property type="project" value="TreeGrafter"/>
</dbReference>
<gene>
    <name evidence="2" type="ORF">ENL19_00025</name>
</gene>
<dbReference type="InterPro" id="IPR050515">
    <property type="entry name" value="Beta-lactam/transpept"/>
</dbReference>
<evidence type="ECO:0000313" key="2">
    <source>
        <dbReference type="EMBL" id="HHE04430.1"/>
    </source>
</evidence>
<reference evidence="2" key="1">
    <citation type="journal article" date="2020" name="mSystems">
        <title>Genome- and Community-Level Interaction Insights into Carbon Utilization and Element Cycling Functions of Hydrothermarchaeota in Hydrothermal Sediment.</title>
        <authorList>
            <person name="Zhou Z."/>
            <person name="Liu Y."/>
            <person name="Xu W."/>
            <person name="Pan J."/>
            <person name="Luo Z.H."/>
            <person name="Li M."/>
        </authorList>
    </citation>
    <scope>NUCLEOTIDE SEQUENCE [LARGE SCALE GENOMIC DNA]</scope>
    <source>
        <strain evidence="2">HyVt-74</strain>
    </source>
</reference>
<proteinExistence type="predicted"/>
<feature type="domain" description="Penicillin-binding protein transpeptidase" evidence="1">
    <location>
        <begin position="1"/>
        <end position="138"/>
    </location>
</feature>
<name>A0A7C5HB41_UNCW3</name>
<dbReference type="InterPro" id="IPR012338">
    <property type="entry name" value="Beta-lactam/transpept-like"/>
</dbReference>
<dbReference type="PANTHER" id="PTHR30627">
    <property type="entry name" value="PEPTIDOGLYCAN D,D-TRANSPEPTIDASE"/>
    <property type="match status" value="1"/>
</dbReference>
<evidence type="ECO:0000259" key="1">
    <source>
        <dbReference type="Pfam" id="PF00905"/>
    </source>
</evidence>
<sequence>QGYLVATPLQTALFGAMIANRGWYPVPHFVRKVGNKIVNKGKRIDTGIAPEIFEEIIKGMKRVIERGTGKSAYIPGIEICGKTGTAQVVALEKTREVKPHSLFIAFTPCKNPEIVVFVIVERSGAGSEFAAPIVKDIIRFYYNEKNI</sequence>
<organism evidence="2">
    <name type="scientific">candidate division WOR-3 bacterium</name>
    <dbReference type="NCBI Taxonomy" id="2052148"/>
    <lineage>
        <taxon>Bacteria</taxon>
        <taxon>Bacteria division WOR-3</taxon>
    </lineage>
</organism>
<dbReference type="Gene3D" id="3.40.710.10">
    <property type="entry name" value="DD-peptidase/beta-lactamase superfamily"/>
    <property type="match status" value="1"/>
</dbReference>
<dbReference type="Proteomes" id="UP000886110">
    <property type="component" value="Unassembled WGS sequence"/>
</dbReference>
<dbReference type="GO" id="GO:0071555">
    <property type="term" value="P:cell wall organization"/>
    <property type="evidence" value="ECO:0007669"/>
    <property type="project" value="TreeGrafter"/>
</dbReference>
<dbReference type="InterPro" id="IPR001460">
    <property type="entry name" value="PCN-bd_Tpept"/>
</dbReference>
<dbReference type="GO" id="GO:0005886">
    <property type="term" value="C:plasma membrane"/>
    <property type="evidence" value="ECO:0007669"/>
    <property type="project" value="TreeGrafter"/>
</dbReference>
<dbReference type="PANTHER" id="PTHR30627:SF2">
    <property type="entry name" value="PEPTIDOGLYCAN D,D-TRANSPEPTIDASE MRDA"/>
    <property type="match status" value="1"/>
</dbReference>